<dbReference type="GO" id="GO:0003848">
    <property type="term" value="F:2-amino-4-hydroxy-6-hydroxymethyldihydropteridine diphosphokinase activity"/>
    <property type="evidence" value="ECO:0007669"/>
    <property type="project" value="UniProtKB-EC"/>
</dbReference>
<comment type="similarity">
    <text evidence="2">Belongs to the HPPK family.</text>
</comment>
<evidence type="ECO:0000313" key="15">
    <source>
        <dbReference type="Proteomes" id="UP000017148"/>
    </source>
</evidence>
<evidence type="ECO:0000256" key="2">
    <source>
        <dbReference type="ARBA" id="ARBA00005810"/>
    </source>
</evidence>
<dbReference type="GO" id="GO:0046656">
    <property type="term" value="P:folic acid biosynthetic process"/>
    <property type="evidence" value="ECO:0007669"/>
    <property type="project" value="UniProtKB-KW"/>
</dbReference>
<reference evidence="14 15" key="1">
    <citation type="journal article" date="2013" name="Environ. Microbiol.">
        <title>Genome analysis of Chitinivibrio alkaliphilus gen. nov., sp. nov., a novel extremely haloalkaliphilic anaerobic chitinolytic bacterium from the candidate phylum Termite Group 3.</title>
        <authorList>
            <person name="Sorokin D.Y."/>
            <person name="Gumerov V.M."/>
            <person name="Rakitin A.L."/>
            <person name="Beletsky A.V."/>
            <person name="Damste J.S."/>
            <person name="Muyzer G."/>
            <person name="Mardanov A.V."/>
            <person name="Ravin N.V."/>
        </authorList>
    </citation>
    <scope>NUCLEOTIDE SEQUENCE [LARGE SCALE GENOMIC DNA]</scope>
    <source>
        <strain evidence="14 15">ACht1</strain>
    </source>
</reference>
<sequence length="161" mass="18517">MAKVVLSLGSNVGDRFFYIHQMQRCLEEIILHADYSTLFETAPVGVSKEHSPYLNILLVGFYEGSPATLLRETQRIESRWGRQEKGGYTPRTADIDILLFGCEEVHEPNLQIPHPALFHRRFILEGLRELVPHWRVGDAPPFDEYVIPKTILHQKITPLDL</sequence>
<dbReference type="STRING" id="1313304.CALK_1878"/>
<comment type="pathway">
    <text evidence="1">Cofactor biosynthesis; tetrahydrofolate biosynthesis; 2-amino-4-hydroxy-6-hydroxymethyl-7,8-dihydropteridine diphosphate from 7,8-dihydroneopterin triphosphate: step 4/4.</text>
</comment>
<organism evidence="14 15">
    <name type="scientific">Chitinivibrio alkaliphilus ACht1</name>
    <dbReference type="NCBI Taxonomy" id="1313304"/>
    <lineage>
        <taxon>Bacteria</taxon>
        <taxon>Pseudomonadati</taxon>
        <taxon>Fibrobacterota</taxon>
        <taxon>Chitinivibrionia</taxon>
        <taxon>Chitinivibrionales</taxon>
        <taxon>Chitinivibrionaceae</taxon>
        <taxon>Chitinivibrio</taxon>
    </lineage>
</organism>
<comment type="function">
    <text evidence="10">Catalyzes the transfer of pyrophosphate from adenosine triphosphate (ATP) to 6-hydroxymethyl-7,8-dihydropterin, an enzymatic step in folate biosynthesis pathway.</text>
</comment>
<dbReference type="GO" id="GO:0016301">
    <property type="term" value="F:kinase activity"/>
    <property type="evidence" value="ECO:0007669"/>
    <property type="project" value="UniProtKB-KW"/>
</dbReference>
<evidence type="ECO:0000256" key="3">
    <source>
        <dbReference type="ARBA" id="ARBA00013253"/>
    </source>
</evidence>
<comment type="caution">
    <text evidence="14">The sequence shown here is derived from an EMBL/GenBank/DDBJ whole genome shotgun (WGS) entry which is preliminary data.</text>
</comment>
<evidence type="ECO:0000313" key="14">
    <source>
        <dbReference type="EMBL" id="ERP31259.1"/>
    </source>
</evidence>
<accession>U7D421</accession>
<evidence type="ECO:0000256" key="6">
    <source>
        <dbReference type="ARBA" id="ARBA00022741"/>
    </source>
</evidence>
<keyword evidence="9" id="KW-0289">Folate biosynthesis</keyword>
<evidence type="ECO:0000256" key="10">
    <source>
        <dbReference type="ARBA" id="ARBA00029409"/>
    </source>
</evidence>
<dbReference type="EC" id="2.7.6.3" evidence="3"/>
<evidence type="ECO:0000256" key="8">
    <source>
        <dbReference type="ARBA" id="ARBA00022840"/>
    </source>
</evidence>
<dbReference type="NCBIfam" id="TIGR01498">
    <property type="entry name" value="folK"/>
    <property type="match status" value="1"/>
</dbReference>
<dbReference type="OrthoDB" id="9808041at2"/>
<dbReference type="AlphaFoldDB" id="U7D421"/>
<keyword evidence="5" id="KW-0808">Transferase</keyword>
<evidence type="ECO:0000259" key="13">
    <source>
        <dbReference type="Pfam" id="PF01288"/>
    </source>
</evidence>
<name>U7D421_9BACT</name>
<feature type="domain" description="7,8-dihydro-6-hydroxymethylpterin-pyrophosphokinase" evidence="13">
    <location>
        <begin position="5"/>
        <end position="132"/>
    </location>
</feature>
<keyword evidence="7 14" id="KW-0418">Kinase</keyword>
<dbReference type="EMBL" id="ASJR01000016">
    <property type="protein sequence ID" value="ERP31259.1"/>
    <property type="molecule type" value="Genomic_DNA"/>
</dbReference>
<evidence type="ECO:0000256" key="4">
    <source>
        <dbReference type="ARBA" id="ARBA00016218"/>
    </source>
</evidence>
<dbReference type="eggNOG" id="COG0801">
    <property type="taxonomic scope" value="Bacteria"/>
</dbReference>
<evidence type="ECO:0000256" key="1">
    <source>
        <dbReference type="ARBA" id="ARBA00005051"/>
    </source>
</evidence>
<dbReference type="CDD" id="cd00483">
    <property type="entry name" value="HPPK"/>
    <property type="match status" value="1"/>
</dbReference>
<gene>
    <name evidence="14" type="ORF">CALK_1878</name>
</gene>
<dbReference type="InterPro" id="IPR035907">
    <property type="entry name" value="Hppk_sf"/>
</dbReference>
<dbReference type="Proteomes" id="UP000017148">
    <property type="component" value="Unassembled WGS sequence"/>
</dbReference>
<evidence type="ECO:0000256" key="5">
    <source>
        <dbReference type="ARBA" id="ARBA00022679"/>
    </source>
</evidence>
<dbReference type="RefSeq" id="WP_022637306.1">
    <property type="nucleotide sequence ID" value="NZ_ASJR01000016.1"/>
</dbReference>
<keyword evidence="6" id="KW-0547">Nucleotide-binding</keyword>
<proteinExistence type="inferred from homology"/>
<dbReference type="Pfam" id="PF01288">
    <property type="entry name" value="HPPK"/>
    <property type="match status" value="1"/>
</dbReference>
<dbReference type="PANTHER" id="PTHR43071">
    <property type="entry name" value="2-AMINO-4-HYDROXY-6-HYDROXYMETHYLDIHYDROPTERIDINE PYROPHOSPHOKINASE"/>
    <property type="match status" value="1"/>
</dbReference>
<evidence type="ECO:0000256" key="9">
    <source>
        <dbReference type="ARBA" id="ARBA00022909"/>
    </source>
</evidence>
<dbReference type="UniPathway" id="UPA00077">
    <property type="reaction ID" value="UER00155"/>
</dbReference>
<dbReference type="GO" id="GO:0046654">
    <property type="term" value="P:tetrahydrofolate biosynthetic process"/>
    <property type="evidence" value="ECO:0007669"/>
    <property type="project" value="UniProtKB-UniPathway"/>
</dbReference>
<dbReference type="PANTHER" id="PTHR43071:SF1">
    <property type="entry name" value="2-AMINO-4-HYDROXY-6-HYDROXYMETHYLDIHYDROPTERIDINE PYROPHOSPHOKINASE"/>
    <property type="match status" value="1"/>
</dbReference>
<protein>
    <recommendedName>
        <fullName evidence="4">2-amino-4-hydroxy-6-hydroxymethyldihydropteridine pyrophosphokinase</fullName>
        <ecNumber evidence="3">2.7.6.3</ecNumber>
    </recommendedName>
    <alternativeName>
        <fullName evidence="11">6-hydroxymethyl-7,8-dihydropterin pyrophosphokinase</fullName>
    </alternativeName>
    <alternativeName>
        <fullName evidence="12">7,8-dihydro-6-hydroxymethylpterin-pyrophosphokinase</fullName>
    </alternativeName>
</protein>
<dbReference type="InterPro" id="IPR000550">
    <property type="entry name" value="Hppk"/>
</dbReference>
<evidence type="ECO:0000256" key="7">
    <source>
        <dbReference type="ARBA" id="ARBA00022777"/>
    </source>
</evidence>
<keyword evidence="8" id="KW-0067">ATP-binding</keyword>
<dbReference type="SUPFAM" id="SSF55083">
    <property type="entry name" value="6-hydroxymethyl-7,8-dihydropterin pyrophosphokinase, HPPK"/>
    <property type="match status" value="1"/>
</dbReference>
<evidence type="ECO:0000256" key="12">
    <source>
        <dbReference type="ARBA" id="ARBA00033413"/>
    </source>
</evidence>
<evidence type="ECO:0000256" key="11">
    <source>
        <dbReference type="ARBA" id="ARBA00029766"/>
    </source>
</evidence>
<dbReference type="GO" id="GO:0005524">
    <property type="term" value="F:ATP binding"/>
    <property type="evidence" value="ECO:0007669"/>
    <property type="project" value="UniProtKB-KW"/>
</dbReference>
<keyword evidence="15" id="KW-1185">Reference proteome</keyword>
<dbReference type="Gene3D" id="3.30.70.560">
    <property type="entry name" value="7,8-Dihydro-6-hydroxymethylpterin-pyrophosphokinase HPPK"/>
    <property type="match status" value="1"/>
</dbReference>